<accession>A0A370G4P1</accession>
<dbReference type="EMBL" id="QQAW01000003">
    <property type="protein sequence ID" value="RDI38817.1"/>
    <property type="molecule type" value="Genomic_DNA"/>
</dbReference>
<proteinExistence type="predicted"/>
<dbReference type="InterPro" id="IPR015000">
    <property type="entry name" value="EipB-like"/>
</dbReference>
<reference evidence="1 2" key="1">
    <citation type="submission" date="2018-07" db="EMBL/GenBank/DDBJ databases">
        <title>Genomic Encyclopedia of Type Strains, Phase IV (KMG-IV): sequencing the most valuable type-strain genomes for metagenomic binning, comparative biology and taxonomic classification.</title>
        <authorList>
            <person name="Goeker M."/>
        </authorList>
    </citation>
    <scope>NUCLEOTIDE SEQUENCE [LARGE SCALE GENOMIC DNA]</scope>
    <source>
        <strain evidence="1 2">DSM 5603</strain>
    </source>
</reference>
<dbReference type="Pfam" id="PF08904">
    <property type="entry name" value="EipB_like"/>
    <property type="match status" value="1"/>
</dbReference>
<comment type="caution">
    <text evidence="1">The sequence shown here is derived from an EMBL/GenBank/DDBJ whole genome shotgun (WGS) entry which is preliminary data.</text>
</comment>
<dbReference type="Proteomes" id="UP000254958">
    <property type="component" value="Unassembled WGS sequence"/>
</dbReference>
<dbReference type="RefSeq" id="WP_245948914.1">
    <property type="nucleotide sequence ID" value="NZ_BJMI01000002.1"/>
</dbReference>
<evidence type="ECO:0000313" key="2">
    <source>
        <dbReference type="Proteomes" id="UP000254958"/>
    </source>
</evidence>
<protein>
    <submittedName>
        <fullName evidence="1">Uncharacterized protein DUF1849</fullName>
    </submittedName>
</protein>
<sequence length="298" mass="31687">MTCDRWSIIARDGAMGSAVIMTSNILCAATVRPARGLLAAVLMTLGWGAGSPAQAETPITLAPHRAVYDLTLAAVTGGDTISASGTMTYAVSDACSAWSTQQQLRLQTVSRSGGVTEMVSDYATLEAKDGHSLVFRTVQTANGHEASRVMGEATMTPTGGEIRYTQPSAHTVHLPAGVMFPMAHTRAIVAAGEQGQTSLAPMLFDGTGEDGAQDTYVMILGWNHPPSASQYPALARLPSGRVHVAFYTASTHDMRADYEIGMRYFANGVSDDLDMDFGDFRMHGTLHEFTPAPEGHRC</sequence>
<name>A0A370G4P1_GLULI</name>
<dbReference type="AlphaFoldDB" id="A0A370G4P1"/>
<gene>
    <name evidence="1" type="ORF">C7453_103278</name>
</gene>
<organism evidence="1 2">
    <name type="scientific">Gluconacetobacter liquefaciens</name>
    <name type="common">Acetobacter liquefaciens</name>
    <dbReference type="NCBI Taxonomy" id="89584"/>
    <lineage>
        <taxon>Bacteria</taxon>
        <taxon>Pseudomonadati</taxon>
        <taxon>Pseudomonadota</taxon>
        <taxon>Alphaproteobacteria</taxon>
        <taxon>Acetobacterales</taxon>
        <taxon>Acetobacteraceae</taxon>
        <taxon>Gluconacetobacter</taxon>
    </lineage>
</organism>
<keyword evidence="2" id="KW-1185">Reference proteome</keyword>
<evidence type="ECO:0000313" key="1">
    <source>
        <dbReference type="EMBL" id="RDI38817.1"/>
    </source>
</evidence>